<dbReference type="Gene3D" id="3.40.640.10">
    <property type="entry name" value="Type I PLP-dependent aspartate aminotransferase-like (Major domain)"/>
    <property type="match status" value="1"/>
</dbReference>
<keyword evidence="6" id="KW-0670">Pyruvate</keyword>
<dbReference type="FunFam" id="3.40.640.10:FF:000014">
    <property type="entry name" value="Adenosylmethionine-8-amino-7-oxononanoate aminotransferase, probable"/>
    <property type="match status" value="1"/>
</dbReference>
<protein>
    <submittedName>
        <fullName evidence="6">4-aminobutyrate---pyruvate transaminase</fullName>
    </submittedName>
</protein>
<evidence type="ECO:0000256" key="1">
    <source>
        <dbReference type="ARBA" id="ARBA00008954"/>
    </source>
</evidence>
<accession>A0A1I3HQV6</accession>
<dbReference type="Proteomes" id="UP000242763">
    <property type="component" value="Unassembled WGS sequence"/>
</dbReference>
<dbReference type="Gene3D" id="3.90.1150.10">
    <property type="entry name" value="Aspartate Aminotransferase, domain 1"/>
    <property type="match status" value="1"/>
</dbReference>
<gene>
    <name evidence="6" type="ORF">SAMN03080618_00312</name>
</gene>
<dbReference type="CDD" id="cd00610">
    <property type="entry name" value="OAT_like"/>
    <property type="match status" value="1"/>
</dbReference>
<keyword evidence="7" id="KW-1185">Reference proteome</keyword>
<evidence type="ECO:0000256" key="4">
    <source>
        <dbReference type="ARBA" id="ARBA00022898"/>
    </source>
</evidence>
<dbReference type="AlphaFoldDB" id="A0A1I3HQV6"/>
<keyword evidence="2" id="KW-0032">Aminotransferase</keyword>
<dbReference type="InterPro" id="IPR015422">
    <property type="entry name" value="PyrdxlP-dep_Trfase_small"/>
</dbReference>
<sequence>MNQSVPLTNLQTRDISSVLHPYTPIHRLGEIGPLVIERGEGVFVYDTQGRDYIEGMSGLWCAGLGFGDEEMIDAATEQLRTLPYYHLFGAKGTESAIELAEKLKEIAPVPMSKVFFTSSGSEANDTQVKLAWYMNNAKGRPNKKKIISRMKAYHGVTVMSASLTGLPYNHIGWDLPVDRVLHTDCPHYYRFGQDGETEQEFLNRIVGSLRDLIEREGPDTIAAMIAEPIMGAGGVIIPPAGYYPAIQALLDEHDIIFISDEVITGFGRTGNWWGSQTVNMRPTTISTAKQLTAAYAPLGAVMVPEDIYQAYVDHSKQIGTFGHGFTYGGHPLGCALGVKAIEIYQKRDIIGHVRSVAPVFEARMKKLTDHPLVGEVRHCGLVGAVELVADKATKRSFDPKKGVGAQCAKFCEENGLIQRAIVDSIAFCPPMIITEAQLNELFDRFEKALAACEAWVSKEGLRQAA</sequence>
<comment type="similarity">
    <text evidence="1 5">Belongs to the class-III pyridoxal-phosphate-dependent aminotransferase family.</text>
</comment>
<dbReference type="PIRSF" id="PIRSF000521">
    <property type="entry name" value="Transaminase_4ab_Lys_Orn"/>
    <property type="match status" value="1"/>
</dbReference>
<evidence type="ECO:0000313" key="6">
    <source>
        <dbReference type="EMBL" id="SFI38052.1"/>
    </source>
</evidence>
<dbReference type="InterPro" id="IPR005814">
    <property type="entry name" value="Aminotrans_3"/>
</dbReference>
<organism evidence="6 7">
    <name type="scientific">Aquamicrobium aerolatum DSM 21857</name>
    <dbReference type="NCBI Taxonomy" id="1121003"/>
    <lineage>
        <taxon>Bacteria</taxon>
        <taxon>Pseudomonadati</taxon>
        <taxon>Pseudomonadota</taxon>
        <taxon>Alphaproteobacteria</taxon>
        <taxon>Hyphomicrobiales</taxon>
        <taxon>Phyllobacteriaceae</taxon>
        <taxon>Aerobium</taxon>
    </lineage>
</organism>
<dbReference type="GO" id="GO:0009102">
    <property type="term" value="P:biotin biosynthetic process"/>
    <property type="evidence" value="ECO:0007669"/>
    <property type="project" value="TreeGrafter"/>
</dbReference>
<dbReference type="OrthoDB" id="9801834at2"/>
<keyword evidence="4 5" id="KW-0663">Pyridoxal phosphate</keyword>
<dbReference type="Pfam" id="PF00202">
    <property type="entry name" value="Aminotran_3"/>
    <property type="match status" value="1"/>
</dbReference>
<evidence type="ECO:0000256" key="5">
    <source>
        <dbReference type="RuleBase" id="RU003560"/>
    </source>
</evidence>
<dbReference type="STRING" id="1121003.SAMN03080618_00312"/>
<name>A0A1I3HQV6_9HYPH</name>
<dbReference type="SUPFAM" id="SSF53383">
    <property type="entry name" value="PLP-dependent transferases"/>
    <property type="match status" value="1"/>
</dbReference>
<evidence type="ECO:0000256" key="2">
    <source>
        <dbReference type="ARBA" id="ARBA00022576"/>
    </source>
</evidence>
<dbReference type="InterPro" id="IPR015424">
    <property type="entry name" value="PyrdxlP-dep_Trfase"/>
</dbReference>
<dbReference type="GO" id="GO:0009448">
    <property type="term" value="P:gamma-aminobutyric acid metabolic process"/>
    <property type="evidence" value="ECO:0007669"/>
    <property type="project" value="TreeGrafter"/>
</dbReference>
<dbReference type="InterPro" id="IPR015421">
    <property type="entry name" value="PyrdxlP-dep_Trfase_major"/>
</dbReference>
<dbReference type="GO" id="GO:0004015">
    <property type="term" value="F:adenosylmethionine-8-amino-7-oxononanoate transaminase activity"/>
    <property type="evidence" value="ECO:0007669"/>
    <property type="project" value="TreeGrafter"/>
</dbReference>
<dbReference type="RefSeq" id="WP_091517756.1">
    <property type="nucleotide sequence ID" value="NZ_FORF01000001.1"/>
</dbReference>
<dbReference type="GO" id="GO:0030170">
    <property type="term" value="F:pyridoxal phosphate binding"/>
    <property type="evidence" value="ECO:0007669"/>
    <property type="project" value="InterPro"/>
</dbReference>
<keyword evidence="3" id="KW-0808">Transferase</keyword>
<reference evidence="7" key="1">
    <citation type="submission" date="2016-10" db="EMBL/GenBank/DDBJ databases">
        <authorList>
            <person name="Varghese N."/>
            <person name="Submissions S."/>
        </authorList>
    </citation>
    <scope>NUCLEOTIDE SEQUENCE [LARGE SCALE GENOMIC DNA]</scope>
    <source>
        <strain evidence="7">DSM 21857</strain>
    </source>
</reference>
<proteinExistence type="inferred from homology"/>
<dbReference type="PANTHER" id="PTHR42684">
    <property type="entry name" value="ADENOSYLMETHIONINE-8-AMINO-7-OXONONANOATE AMINOTRANSFERASE"/>
    <property type="match status" value="1"/>
</dbReference>
<dbReference type="PANTHER" id="PTHR42684:SF3">
    <property type="entry name" value="ADENOSYLMETHIONINE-8-AMINO-7-OXONONANOATE AMINOTRANSFERASE"/>
    <property type="match status" value="1"/>
</dbReference>
<dbReference type="NCBIfam" id="NF004767">
    <property type="entry name" value="PRK06105.1"/>
    <property type="match status" value="1"/>
</dbReference>
<evidence type="ECO:0000313" key="7">
    <source>
        <dbReference type="Proteomes" id="UP000242763"/>
    </source>
</evidence>
<dbReference type="EMBL" id="FORF01000001">
    <property type="protein sequence ID" value="SFI38052.1"/>
    <property type="molecule type" value="Genomic_DNA"/>
</dbReference>
<evidence type="ECO:0000256" key="3">
    <source>
        <dbReference type="ARBA" id="ARBA00022679"/>
    </source>
</evidence>